<dbReference type="Pfam" id="PF13598">
    <property type="entry name" value="DUF4139"/>
    <property type="match status" value="1"/>
</dbReference>
<gene>
    <name evidence="3" type="ORF">HLB23_26365</name>
</gene>
<evidence type="ECO:0000313" key="4">
    <source>
        <dbReference type="Proteomes" id="UP000586827"/>
    </source>
</evidence>
<dbReference type="Pfam" id="PF13600">
    <property type="entry name" value="DUF4140"/>
    <property type="match status" value="1"/>
</dbReference>
<dbReference type="Proteomes" id="UP000586827">
    <property type="component" value="Unassembled WGS sequence"/>
</dbReference>
<evidence type="ECO:0000259" key="2">
    <source>
        <dbReference type="Pfam" id="PF13600"/>
    </source>
</evidence>
<dbReference type="PANTHER" id="PTHR31005">
    <property type="entry name" value="DUF4139 DOMAIN-CONTAINING PROTEIN"/>
    <property type="match status" value="1"/>
</dbReference>
<evidence type="ECO:0000259" key="1">
    <source>
        <dbReference type="Pfam" id="PF13598"/>
    </source>
</evidence>
<dbReference type="InterPro" id="IPR037291">
    <property type="entry name" value="DUF4139"/>
</dbReference>
<dbReference type="PANTHER" id="PTHR31005:SF8">
    <property type="entry name" value="DUF4139 DOMAIN-CONTAINING PROTEIN"/>
    <property type="match status" value="1"/>
</dbReference>
<sequence length="519" mass="55186">MPTVSAPIVAVTVYPQQARVTRRARYALTDEPRATIAGLPVALAADSVRVTGSGPARIVGVDVRVERHAEPADPGLRELVEQREALQAKSDGLTDEEAAATAKVDLLNGLAQRSGSSFAKALASGDAAPGRVAEVGDALATQLAHALKDKRALHTRLARLADELSALDRRIAASGAQPARDSTSVIIELEPTGDGEVELELSYVVGGASWEAGYDIRVADKEVAVTSYGLVTQNTGEDWPECELALSTARPAVSVVVPELEPWFLDRVQPIPVSAMRAAGYGGPPPAPGAAFAADAEEAMPRRRMAPHVAAAEQGTTAVTYRTTRPVAIPSGAKGHRTTLALLDFPAELGYITAPVLAEEAHLRATVSNTSEHTLRAGKASIFHGDEFVGTTRLETWAPGEELELALGVDDRIRVERKLVRRTASKAALSGSRRREAEYRTTITNHSPADITIAVLDQAPVSRDEAIAVKDIRTSPDPAETTELGEYTWKLRVEPGKSSAVTLSYRVDVAKGVEIAGWR</sequence>
<dbReference type="InterPro" id="IPR011935">
    <property type="entry name" value="CHP02231"/>
</dbReference>
<reference evidence="3 4" key="1">
    <citation type="submission" date="2020-05" db="EMBL/GenBank/DDBJ databases">
        <title>MicrobeNet Type strains.</title>
        <authorList>
            <person name="Nicholson A.C."/>
        </authorList>
    </citation>
    <scope>NUCLEOTIDE SEQUENCE [LARGE SCALE GENOMIC DNA]</scope>
    <source>
        <strain evidence="3 4">JCM 3224</strain>
    </source>
</reference>
<dbReference type="RefSeq" id="WP_067517119.1">
    <property type="nucleotide sequence ID" value="NZ_JABELX010000010.1"/>
</dbReference>
<protein>
    <submittedName>
        <fullName evidence="3">DUF4139 domain-containing protein</fullName>
    </submittedName>
</protein>
<dbReference type="InterPro" id="IPR025554">
    <property type="entry name" value="DUF4140"/>
</dbReference>
<evidence type="ECO:0000313" key="3">
    <source>
        <dbReference type="EMBL" id="NNH73339.1"/>
    </source>
</evidence>
<feature type="domain" description="DUF4139" evidence="1">
    <location>
        <begin position="199"/>
        <end position="508"/>
    </location>
</feature>
<feature type="domain" description="DUF4140" evidence="2">
    <location>
        <begin position="11"/>
        <end position="107"/>
    </location>
</feature>
<proteinExistence type="predicted"/>
<keyword evidence="4" id="KW-1185">Reference proteome</keyword>
<name>A0A849CDT0_9NOCA</name>
<dbReference type="AlphaFoldDB" id="A0A849CDT0"/>
<organism evidence="3 4">
    <name type="scientific">Nocardia uniformis</name>
    <dbReference type="NCBI Taxonomy" id="53432"/>
    <lineage>
        <taxon>Bacteria</taxon>
        <taxon>Bacillati</taxon>
        <taxon>Actinomycetota</taxon>
        <taxon>Actinomycetes</taxon>
        <taxon>Mycobacteriales</taxon>
        <taxon>Nocardiaceae</taxon>
        <taxon>Nocardia</taxon>
    </lineage>
</organism>
<comment type="caution">
    <text evidence="3">The sequence shown here is derived from an EMBL/GenBank/DDBJ whole genome shotgun (WGS) entry which is preliminary data.</text>
</comment>
<dbReference type="NCBIfam" id="TIGR02231">
    <property type="entry name" value="mucoidy inhibitor MuiA family protein"/>
    <property type="match status" value="1"/>
</dbReference>
<dbReference type="EMBL" id="JABELX010000010">
    <property type="protein sequence ID" value="NNH73339.1"/>
    <property type="molecule type" value="Genomic_DNA"/>
</dbReference>
<accession>A0A849CDT0</accession>